<dbReference type="PROSITE" id="PS00381">
    <property type="entry name" value="CLP_PROTEASE_SER"/>
    <property type="match status" value="1"/>
</dbReference>
<dbReference type="PANTHER" id="PTHR10381:SF50">
    <property type="entry name" value="ATP-DEPENDENT CLP PROTEASE PROTEOLYTIC SUBUNIT 3, CHLOROPLASTIC"/>
    <property type="match status" value="1"/>
</dbReference>
<dbReference type="CDD" id="cd07017">
    <property type="entry name" value="S14_ClpP_2"/>
    <property type="match status" value="1"/>
</dbReference>
<dbReference type="AlphaFoldDB" id="A0AAW1STT3"/>
<comment type="similarity">
    <text evidence="1 8">Belongs to the peptidase S14 family.</text>
</comment>
<protein>
    <recommendedName>
        <fullName evidence="8">ATP-dependent Clp protease proteolytic subunit</fullName>
        <ecNumber evidence="7">3.4.21.92</ecNumber>
    </recommendedName>
</protein>
<evidence type="ECO:0000256" key="9">
    <source>
        <dbReference type="SAM" id="MobiDB-lite"/>
    </source>
</evidence>
<dbReference type="InterPro" id="IPR018215">
    <property type="entry name" value="ClpP_Ser_AS"/>
</dbReference>
<dbReference type="EMBL" id="JALJOV010000870">
    <property type="protein sequence ID" value="KAK9859804.1"/>
    <property type="molecule type" value="Genomic_DNA"/>
</dbReference>
<evidence type="ECO:0000313" key="11">
    <source>
        <dbReference type="Proteomes" id="UP001485043"/>
    </source>
</evidence>
<dbReference type="InterPro" id="IPR023562">
    <property type="entry name" value="ClpP/TepA"/>
</dbReference>
<gene>
    <name evidence="10" type="ORF">WJX84_011361</name>
</gene>
<evidence type="ECO:0000256" key="5">
    <source>
        <dbReference type="PROSITE-ProRule" id="PRU10085"/>
    </source>
</evidence>
<evidence type="ECO:0000256" key="3">
    <source>
        <dbReference type="ARBA" id="ARBA00022801"/>
    </source>
</evidence>
<dbReference type="PANTHER" id="PTHR10381">
    <property type="entry name" value="ATP-DEPENDENT CLP PROTEASE PROTEOLYTIC SUBUNIT"/>
    <property type="match status" value="1"/>
</dbReference>
<evidence type="ECO:0000256" key="1">
    <source>
        <dbReference type="ARBA" id="ARBA00007039"/>
    </source>
</evidence>
<evidence type="ECO:0000256" key="8">
    <source>
        <dbReference type="RuleBase" id="RU003567"/>
    </source>
</evidence>
<dbReference type="Proteomes" id="UP001485043">
    <property type="component" value="Unassembled WGS sequence"/>
</dbReference>
<dbReference type="InterPro" id="IPR029045">
    <property type="entry name" value="ClpP/crotonase-like_dom_sf"/>
</dbReference>
<evidence type="ECO:0000256" key="2">
    <source>
        <dbReference type="ARBA" id="ARBA00022670"/>
    </source>
</evidence>
<dbReference type="GO" id="GO:0009534">
    <property type="term" value="C:chloroplast thylakoid"/>
    <property type="evidence" value="ECO:0007669"/>
    <property type="project" value="UniProtKB-ARBA"/>
</dbReference>
<dbReference type="GO" id="GO:0051117">
    <property type="term" value="F:ATPase binding"/>
    <property type="evidence" value="ECO:0007669"/>
    <property type="project" value="TreeGrafter"/>
</dbReference>
<dbReference type="GO" id="GO:0004252">
    <property type="term" value="F:serine-type endopeptidase activity"/>
    <property type="evidence" value="ECO:0007669"/>
    <property type="project" value="UniProtKB-EC"/>
</dbReference>
<dbReference type="PROSITE" id="PS00382">
    <property type="entry name" value="CLP_PROTEASE_HIS"/>
    <property type="match status" value="1"/>
</dbReference>
<dbReference type="NCBIfam" id="NF001368">
    <property type="entry name" value="PRK00277.1"/>
    <property type="match status" value="1"/>
</dbReference>
<evidence type="ECO:0000256" key="7">
    <source>
        <dbReference type="RuleBase" id="RU000549"/>
    </source>
</evidence>
<keyword evidence="11" id="KW-1185">Reference proteome</keyword>
<keyword evidence="3 7" id="KW-0378">Hydrolase</keyword>
<dbReference type="InterPro" id="IPR033135">
    <property type="entry name" value="ClpP_His_AS"/>
</dbReference>
<dbReference type="SUPFAM" id="SSF52096">
    <property type="entry name" value="ClpP/crotonase"/>
    <property type="match status" value="1"/>
</dbReference>
<sequence>MGLCVHCQQPLSEGSRGIVLPRAARLQIPSPPQPSCPQSLPSGCRSAGLRRGERQQETLLQASFHELHDSSPLVAQSQPVLAPRTQDLAGDPFGLLMRQRIVFLGGEVNDFAADAVISQLLLLDSQDPNKDIKLFINSPGGSVTAGMGIYDAMQMCRSEVQTFCFGLAASMGAFLLGAGAKGKRSSMPNARIMIHQPLGGASGQAVDIEIQSREIMYHRLNINRIMAGYCNQPIDKIEEDTDRDRYMSPLEAKNYGLIDSVIGGDEAGFNIQGSPKDFPRTKEAYVNWGDLEEDGSRSSRFRGPSEPFTKPLSD</sequence>
<evidence type="ECO:0000256" key="4">
    <source>
        <dbReference type="ARBA" id="ARBA00022825"/>
    </source>
</evidence>
<dbReference type="Pfam" id="PF00574">
    <property type="entry name" value="CLP_protease"/>
    <property type="match status" value="1"/>
</dbReference>
<dbReference type="InterPro" id="IPR001907">
    <property type="entry name" value="ClpP"/>
</dbReference>
<keyword evidence="4 7" id="KW-0720">Serine protease</keyword>
<feature type="active site" evidence="5">
    <location>
        <position position="170"/>
    </location>
</feature>
<name>A0AAW1STT3_9CHLO</name>
<proteinExistence type="inferred from homology"/>
<dbReference type="FunFam" id="3.90.226.10:FF:000001">
    <property type="entry name" value="ATP-dependent Clp protease proteolytic subunit"/>
    <property type="match status" value="1"/>
</dbReference>
<evidence type="ECO:0000313" key="10">
    <source>
        <dbReference type="EMBL" id="KAK9859804.1"/>
    </source>
</evidence>
<dbReference type="Gene3D" id="3.90.226.10">
    <property type="entry name" value="2-enoyl-CoA Hydratase, Chain A, domain 1"/>
    <property type="match status" value="1"/>
</dbReference>
<dbReference type="HAMAP" id="MF_00444">
    <property type="entry name" value="ClpP"/>
    <property type="match status" value="1"/>
</dbReference>
<evidence type="ECO:0000256" key="6">
    <source>
        <dbReference type="PROSITE-ProRule" id="PRU10086"/>
    </source>
</evidence>
<reference evidence="10 11" key="1">
    <citation type="journal article" date="2024" name="Nat. Commun.">
        <title>Phylogenomics reveals the evolutionary origins of lichenization in chlorophyte algae.</title>
        <authorList>
            <person name="Puginier C."/>
            <person name="Libourel C."/>
            <person name="Otte J."/>
            <person name="Skaloud P."/>
            <person name="Haon M."/>
            <person name="Grisel S."/>
            <person name="Petersen M."/>
            <person name="Berrin J.G."/>
            <person name="Delaux P.M."/>
            <person name="Dal Grande F."/>
            <person name="Keller J."/>
        </authorList>
    </citation>
    <scope>NUCLEOTIDE SEQUENCE [LARGE SCALE GENOMIC DNA]</scope>
    <source>
        <strain evidence="10 11">SAG 2523</strain>
    </source>
</reference>
<dbReference type="GO" id="GO:0004176">
    <property type="term" value="F:ATP-dependent peptidase activity"/>
    <property type="evidence" value="ECO:0007669"/>
    <property type="project" value="InterPro"/>
</dbReference>
<feature type="region of interest" description="Disordered" evidence="9">
    <location>
        <begin position="293"/>
        <end position="314"/>
    </location>
</feature>
<accession>A0AAW1STT3</accession>
<dbReference type="GO" id="GO:0009840">
    <property type="term" value="C:chloroplastic endopeptidase Clp complex"/>
    <property type="evidence" value="ECO:0007669"/>
    <property type="project" value="UniProtKB-ARBA"/>
</dbReference>
<comment type="caution">
    <text evidence="10">The sequence shown here is derived from an EMBL/GenBank/DDBJ whole genome shotgun (WGS) entry which is preliminary data.</text>
</comment>
<dbReference type="NCBIfam" id="NF009205">
    <property type="entry name" value="PRK12553.1"/>
    <property type="match status" value="1"/>
</dbReference>
<dbReference type="EC" id="3.4.21.92" evidence="7"/>
<dbReference type="GO" id="GO:0006515">
    <property type="term" value="P:protein quality control for misfolded or incompletely synthesized proteins"/>
    <property type="evidence" value="ECO:0007669"/>
    <property type="project" value="TreeGrafter"/>
</dbReference>
<feature type="active site" evidence="6">
    <location>
        <position position="195"/>
    </location>
</feature>
<keyword evidence="2 7" id="KW-0645">Protease</keyword>
<dbReference type="PRINTS" id="PR00127">
    <property type="entry name" value="CLPPROTEASEP"/>
</dbReference>
<organism evidence="10 11">
    <name type="scientific">Apatococcus fuscideae</name>
    <dbReference type="NCBI Taxonomy" id="2026836"/>
    <lineage>
        <taxon>Eukaryota</taxon>
        <taxon>Viridiplantae</taxon>
        <taxon>Chlorophyta</taxon>
        <taxon>core chlorophytes</taxon>
        <taxon>Trebouxiophyceae</taxon>
        <taxon>Chlorellales</taxon>
        <taxon>Chlorellaceae</taxon>
        <taxon>Apatococcus</taxon>
    </lineage>
</organism>